<evidence type="ECO:0000256" key="1">
    <source>
        <dbReference type="SAM" id="MobiDB-lite"/>
    </source>
</evidence>
<accession>A0A3L6SUU2</accession>
<comment type="caution">
    <text evidence="3">The sequence shown here is derived from an EMBL/GenBank/DDBJ whole genome shotgun (WGS) entry which is preliminary data.</text>
</comment>
<sequence>MHPFLLGLLNEWEVELQHLNPNRVLHIAGFVTLCEGFLGIDPHANLFRTFSYVRALSLKGEGKLAPVGGFGLQKRGGRSGDYPAYTLTESNRGWHEKWFYFRNLAEKPFQAFTGAHPEKKDSWTWRAPTAEKQRVGVLEKALRKRVMEEGLDGVRLFGTILSHQVVPLADRTTRMWEYTGLADPDQASACPSPRVPLSPADCRSPKSTPAWPLPLSSSTTDTSIASCNMAEKDLNQEISNWVATNTGSDESLKDVGADDDAEKEKLFKNSRTKPLLMHMLHRRKSKAAKKDGYIHQHQLTAKQDKLILKGKQEQELV</sequence>
<evidence type="ECO:0000259" key="2">
    <source>
        <dbReference type="Pfam" id="PF04195"/>
    </source>
</evidence>
<protein>
    <recommendedName>
        <fullName evidence="2">Transposase (putative) gypsy type domain-containing protein</fullName>
    </recommendedName>
</protein>
<gene>
    <name evidence="3" type="ORF">C2845_PM05G20460</name>
</gene>
<feature type="domain" description="Transposase (putative) gypsy type" evidence="2">
    <location>
        <begin position="1"/>
        <end position="53"/>
    </location>
</feature>
<name>A0A3L6SUU2_PANMI</name>
<dbReference type="PANTHER" id="PTHR33026:SF7">
    <property type="entry name" value="OS03G0100275 PROTEIN"/>
    <property type="match status" value="1"/>
</dbReference>
<dbReference type="EMBL" id="PQIB02000003">
    <property type="protein sequence ID" value="RLN28129.1"/>
    <property type="molecule type" value="Genomic_DNA"/>
</dbReference>
<evidence type="ECO:0000313" key="4">
    <source>
        <dbReference type="Proteomes" id="UP000275267"/>
    </source>
</evidence>
<dbReference type="Proteomes" id="UP000275267">
    <property type="component" value="Unassembled WGS sequence"/>
</dbReference>
<dbReference type="PANTHER" id="PTHR33026">
    <property type="entry name" value="OS06G0360600 PROTEIN"/>
    <property type="match status" value="1"/>
</dbReference>
<keyword evidence="4" id="KW-1185">Reference proteome</keyword>
<dbReference type="Pfam" id="PF04195">
    <property type="entry name" value="Transposase_28"/>
    <property type="match status" value="1"/>
</dbReference>
<reference evidence="4" key="1">
    <citation type="journal article" date="2019" name="Nat. Commun.">
        <title>The genome of broomcorn millet.</title>
        <authorList>
            <person name="Zou C."/>
            <person name="Miki D."/>
            <person name="Li D."/>
            <person name="Tang Q."/>
            <person name="Xiao L."/>
            <person name="Rajput S."/>
            <person name="Deng P."/>
            <person name="Jia W."/>
            <person name="Huang R."/>
            <person name="Zhang M."/>
            <person name="Sun Y."/>
            <person name="Hu J."/>
            <person name="Fu X."/>
            <person name="Schnable P.S."/>
            <person name="Li F."/>
            <person name="Zhang H."/>
            <person name="Feng B."/>
            <person name="Zhu X."/>
            <person name="Liu R."/>
            <person name="Schnable J.C."/>
            <person name="Zhu J.-K."/>
            <person name="Zhang H."/>
        </authorList>
    </citation>
    <scope>NUCLEOTIDE SEQUENCE [LARGE SCALE GENOMIC DNA]</scope>
</reference>
<dbReference type="InterPro" id="IPR007321">
    <property type="entry name" value="Transposase_28"/>
</dbReference>
<dbReference type="AlphaFoldDB" id="A0A3L6SUU2"/>
<evidence type="ECO:0000313" key="3">
    <source>
        <dbReference type="EMBL" id="RLN28129.1"/>
    </source>
</evidence>
<organism evidence="3 4">
    <name type="scientific">Panicum miliaceum</name>
    <name type="common">Proso millet</name>
    <name type="synonym">Broomcorn millet</name>
    <dbReference type="NCBI Taxonomy" id="4540"/>
    <lineage>
        <taxon>Eukaryota</taxon>
        <taxon>Viridiplantae</taxon>
        <taxon>Streptophyta</taxon>
        <taxon>Embryophyta</taxon>
        <taxon>Tracheophyta</taxon>
        <taxon>Spermatophyta</taxon>
        <taxon>Magnoliopsida</taxon>
        <taxon>Liliopsida</taxon>
        <taxon>Poales</taxon>
        <taxon>Poaceae</taxon>
        <taxon>PACMAD clade</taxon>
        <taxon>Panicoideae</taxon>
        <taxon>Panicodae</taxon>
        <taxon>Paniceae</taxon>
        <taxon>Panicinae</taxon>
        <taxon>Panicum</taxon>
        <taxon>Panicum sect. Panicum</taxon>
    </lineage>
</organism>
<dbReference type="OrthoDB" id="10671036at2759"/>
<feature type="region of interest" description="Disordered" evidence="1">
    <location>
        <begin position="185"/>
        <end position="218"/>
    </location>
</feature>
<proteinExistence type="predicted"/>